<dbReference type="GO" id="GO:0009717">
    <property type="term" value="P:isoflavonoid biosynthetic process"/>
    <property type="evidence" value="ECO:0007669"/>
    <property type="project" value="UniProtKB-ARBA"/>
</dbReference>
<dbReference type="Pfam" id="PF00891">
    <property type="entry name" value="Methyltransf_2"/>
    <property type="match status" value="1"/>
</dbReference>
<feature type="domain" description="O-methyltransferase C-terminal" evidence="5">
    <location>
        <begin position="187"/>
        <end position="391"/>
    </location>
</feature>
<dbReference type="GO" id="GO:0008171">
    <property type="term" value="F:O-methyltransferase activity"/>
    <property type="evidence" value="ECO:0007669"/>
    <property type="project" value="InterPro"/>
</dbReference>
<dbReference type="InterPro" id="IPR016461">
    <property type="entry name" value="COMT-like"/>
</dbReference>
<reference evidence="7" key="1">
    <citation type="submission" date="2014-09" db="EMBL/GenBank/DDBJ databases">
        <title>A phenylpropene o-methyltransferase is required for biosynthesis of the volatile estragole in ripe apple fruit.</title>
        <authorList>
            <person name="Yauk Y.-K."/>
            <person name="Chagne D."/>
            <person name="Tomes S."/>
            <person name="Matich A.J."/>
            <person name="Wang M.Y."/>
            <person name="Chen X."/>
            <person name="Maddumage R."/>
            <person name="Atkinson R.G."/>
        </authorList>
    </citation>
    <scope>NUCLEOTIDE SEQUENCE</scope>
</reference>
<dbReference type="AlphaFoldDB" id="A0A0N7CLJ4"/>
<feature type="active site" description="Proton acceptor" evidence="4">
    <location>
        <position position="306"/>
    </location>
</feature>
<accession>A0A0N7CLJ4</accession>
<dbReference type="GO" id="GO:0032259">
    <property type="term" value="P:methylation"/>
    <property type="evidence" value="ECO:0007669"/>
    <property type="project" value="UniProtKB-KW"/>
</dbReference>
<evidence type="ECO:0000256" key="2">
    <source>
        <dbReference type="ARBA" id="ARBA00022679"/>
    </source>
</evidence>
<dbReference type="PROSITE" id="PS51683">
    <property type="entry name" value="SAM_OMT_II"/>
    <property type="match status" value="1"/>
</dbReference>
<feature type="domain" description="O-methyltransferase dimerisation" evidence="6">
    <location>
        <begin position="49"/>
        <end position="146"/>
    </location>
</feature>
<dbReference type="Gene3D" id="3.40.50.150">
    <property type="entry name" value="Vaccinia Virus protein VP39"/>
    <property type="match status" value="1"/>
</dbReference>
<dbReference type="Pfam" id="PF08100">
    <property type="entry name" value="Dimerisation"/>
    <property type="match status" value="1"/>
</dbReference>
<evidence type="ECO:0000256" key="1">
    <source>
        <dbReference type="ARBA" id="ARBA00022603"/>
    </source>
</evidence>
<dbReference type="FunFam" id="3.40.50.150:FF:000057">
    <property type="entry name" value="O-methyltransferase ZRP4"/>
    <property type="match status" value="1"/>
</dbReference>
<dbReference type="PIRSF" id="PIRSF005739">
    <property type="entry name" value="O-mtase"/>
    <property type="match status" value="1"/>
</dbReference>
<dbReference type="PANTHER" id="PTHR11746">
    <property type="entry name" value="O-METHYLTRANSFERASE"/>
    <property type="match status" value="1"/>
</dbReference>
<dbReference type="FunFam" id="1.10.10.10:FF:000213">
    <property type="entry name" value="Coniferyl alcohol 9-O-methyltransferase"/>
    <property type="match status" value="1"/>
</dbReference>
<evidence type="ECO:0000313" key="7">
    <source>
        <dbReference type="EMBL" id="AKN09016.1"/>
    </source>
</evidence>
<evidence type="ECO:0000256" key="4">
    <source>
        <dbReference type="PIRSR" id="PIRSR005739-1"/>
    </source>
</evidence>
<protein>
    <submittedName>
        <fullName evidence="7">O-methyltransferase 1</fullName>
    </submittedName>
</protein>
<dbReference type="InterPro" id="IPR036388">
    <property type="entry name" value="WH-like_DNA-bd_sf"/>
</dbReference>
<dbReference type="GO" id="GO:0008757">
    <property type="term" value="F:S-adenosylmethionine-dependent methyltransferase activity"/>
    <property type="evidence" value="ECO:0007669"/>
    <property type="project" value="UniProtKB-ARBA"/>
</dbReference>
<gene>
    <name evidence="7" type="primary">OMT1</name>
</gene>
<dbReference type="InterPro" id="IPR029063">
    <property type="entry name" value="SAM-dependent_MTases_sf"/>
</dbReference>
<dbReference type="InterPro" id="IPR001077">
    <property type="entry name" value="COMT_C"/>
</dbReference>
<keyword evidence="2 7" id="KW-0808">Transferase</keyword>
<keyword evidence="3" id="KW-0949">S-adenosyl-L-methionine</keyword>
<evidence type="ECO:0000256" key="3">
    <source>
        <dbReference type="ARBA" id="ARBA00022691"/>
    </source>
</evidence>
<dbReference type="SUPFAM" id="SSF46785">
    <property type="entry name" value="Winged helix' DNA-binding domain"/>
    <property type="match status" value="1"/>
</dbReference>
<dbReference type="SMR" id="A0A0N7CLJ4"/>
<dbReference type="Gene3D" id="1.10.10.10">
    <property type="entry name" value="Winged helix-like DNA-binding domain superfamily/Winged helix DNA-binding domain"/>
    <property type="match status" value="1"/>
</dbReference>
<organism evidence="7">
    <name type="scientific">Malus domestica</name>
    <name type="common">Apple</name>
    <name type="synonym">Pyrus malus</name>
    <dbReference type="NCBI Taxonomy" id="3750"/>
    <lineage>
        <taxon>Eukaryota</taxon>
        <taxon>Viridiplantae</taxon>
        <taxon>Streptophyta</taxon>
        <taxon>Embryophyta</taxon>
        <taxon>Tracheophyta</taxon>
        <taxon>Spermatophyta</taxon>
        <taxon>Magnoliopsida</taxon>
        <taxon>eudicotyledons</taxon>
        <taxon>Gunneridae</taxon>
        <taxon>Pentapetalae</taxon>
        <taxon>rosids</taxon>
        <taxon>fabids</taxon>
        <taxon>Rosales</taxon>
        <taxon>Rosaceae</taxon>
        <taxon>Amygdaloideae</taxon>
        <taxon>Maleae</taxon>
        <taxon>Malus</taxon>
    </lineage>
</organism>
<name>A0A0N7CLJ4_MALDO</name>
<evidence type="ECO:0000259" key="5">
    <source>
        <dbReference type="Pfam" id="PF00891"/>
    </source>
</evidence>
<dbReference type="SUPFAM" id="SSF53335">
    <property type="entry name" value="S-adenosyl-L-methionine-dependent methyltransferases"/>
    <property type="match status" value="1"/>
</dbReference>
<keyword evidence="1 7" id="KW-0489">Methyltransferase</keyword>
<dbReference type="InterPro" id="IPR036390">
    <property type="entry name" value="WH_DNA-bd_sf"/>
</dbReference>
<evidence type="ECO:0000259" key="6">
    <source>
        <dbReference type="Pfam" id="PF08100"/>
    </source>
</evidence>
<sequence>MPHVFKISIAREESIKTNHETAYLQIHMSLSNEVGATSHELLGAQAQLWNHIFQFINSMSLKCAVQLGIADVIHNHGQPISLSELMAGLKVHPSKAHFVSRLMRILVHSNFFAQHHHVHQDRADVEEEETVVLYSLTPASRLLLKDGSLNTTPFLLMILDPVVTTPFHLMGAWLKINGGDDPAATCTPFEMENGMPFWELGAREPRFGNLFNEAMEADSKLIGRVVVEECGGVFEGLKSLMDVGGGSGTMAKAIVNAFPNINCTVFDQPHVVAGLQGTTHNLGFMGGDMFEEIPPANAILLKWIMHDWNDAESVTILKKCREAISLSKNEGGNKKIIIIDIVVGYVDNKKKMMDKKSIETQLMFDMLMMSILPGKERSKSEWEKIFFAAGFTHYNITHTLGFRSLIEVYP</sequence>
<dbReference type="InterPro" id="IPR012967">
    <property type="entry name" value="COMT_dimerisation"/>
</dbReference>
<proteinExistence type="evidence at transcript level"/>
<dbReference type="GO" id="GO:0046983">
    <property type="term" value="F:protein dimerization activity"/>
    <property type="evidence" value="ECO:0007669"/>
    <property type="project" value="InterPro"/>
</dbReference>
<dbReference type="EMBL" id="KM516782">
    <property type="protein sequence ID" value="AKN09016.1"/>
    <property type="molecule type" value="mRNA"/>
</dbReference>